<evidence type="ECO:0000313" key="2">
    <source>
        <dbReference type="Proteomes" id="UP001056120"/>
    </source>
</evidence>
<organism evidence="1 2">
    <name type="scientific">Smallanthus sonchifolius</name>
    <dbReference type="NCBI Taxonomy" id="185202"/>
    <lineage>
        <taxon>Eukaryota</taxon>
        <taxon>Viridiplantae</taxon>
        <taxon>Streptophyta</taxon>
        <taxon>Embryophyta</taxon>
        <taxon>Tracheophyta</taxon>
        <taxon>Spermatophyta</taxon>
        <taxon>Magnoliopsida</taxon>
        <taxon>eudicotyledons</taxon>
        <taxon>Gunneridae</taxon>
        <taxon>Pentapetalae</taxon>
        <taxon>asterids</taxon>
        <taxon>campanulids</taxon>
        <taxon>Asterales</taxon>
        <taxon>Asteraceae</taxon>
        <taxon>Asteroideae</taxon>
        <taxon>Heliantheae alliance</taxon>
        <taxon>Millerieae</taxon>
        <taxon>Smallanthus</taxon>
    </lineage>
</organism>
<name>A0ACB9I903_9ASTR</name>
<dbReference type="EMBL" id="CM042027">
    <property type="protein sequence ID" value="KAI3803840.1"/>
    <property type="molecule type" value="Genomic_DNA"/>
</dbReference>
<dbReference type="Proteomes" id="UP001056120">
    <property type="component" value="Linkage Group LG10"/>
</dbReference>
<sequence length="95" mass="10805">MNGTSLQKTPPRKHWKVLCGHQISTDGLLLMPIDSPCFPRKTPARARRVGFLGLDQLIIVVMEDINGALNYPSSSISGIDPNGQIRYIWIREWWM</sequence>
<protein>
    <submittedName>
        <fullName evidence="1">Uncharacterized protein</fullName>
    </submittedName>
</protein>
<reference evidence="2" key="1">
    <citation type="journal article" date="2022" name="Mol. Ecol. Resour.">
        <title>The genomes of chicory, endive, great burdock and yacon provide insights into Asteraceae palaeo-polyploidization history and plant inulin production.</title>
        <authorList>
            <person name="Fan W."/>
            <person name="Wang S."/>
            <person name="Wang H."/>
            <person name="Wang A."/>
            <person name="Jiang F."/>
            <person name="Liu H."/>
            <person name="Zhao H."/>
            <person name="Xu D."/>
            <person name="Zhang Y."/>
        </authorList>
    </citation>
    <scope>NUCLEOTIDE SEQUENCE [LARGE SCALE GENOMIC DNA]</scope>
    <source>
        <strain evidence="2">cv. Yunnan</strain>
    </source>
</reference>
<evidence type="ECO:0000313" key="1">
    <source>
        <dbReference type="EMBL" id="KAI3803840.1"/>
    </source>
</evidence>
<reference evidence="1 2" key="2">
    <citation type="journal article" date="2022" name="Mol. Ecol. Resour.">
        <title>The genomes of chicory, endive, great burdock and yacon provide insights into Asteraceae paleo-polyploidization history and plant inulin production.</title>
        <authorList>
            <person name="Fan W."/>
            <person name="Wang S."/>
            <person name="Wang H."/>
            <person name="Wang A."/>
            <person name="Jiang F."/>
            <person name="Liu H."/>
            <person name="Zhao H."/>
            <person name="Xu D."/>
            <person name="Zhang Y."/>
        </authorList>
    </citation>
    <scope>NUCLEOTIDE SEQUENCE [LARGE SCALE GENOMIC DNA]</scope>
    <source>
        <strain evidence="2">cv. Yunnan</strain>
        <tissue evidence="1">Leaves</tissue>
    </source>
</reference>
<keyword evidence="2" id="KW-1185">Reference proteome</keyword>
<gene>
    <name evidence="1" type="ORF">L1987_32002</name>
</gene>
<proteinExistence type="predicted"/>
<accession>A0ACB9I903</accession>
<comment type="caution">
    <text evidence="1">The sequence shown here is derived from an EMBL/GenBank/DDBJ whole genome shotgun (WGS) entry which is preliminary data.</text>
</comment>